<keyword evidence="4" id="KW-0408">Iron</keyword>
<evidence type="ECO:0000313" key="9">
    <source>
        <dbReference type="Proteomes" id="UP000039865"/>
    </source>
</evidence>
<dbReference type="InterPro" id="IPR010376">
    <property type="entry name" value="GBBH-like_N"/>
</dbReference>
<dbReference type="Pfam" id="PF06155">
    <property type="entry name" value="GBBH-like_N"/>
    <property type="match status" value="1"/>
</dbReference>
<dbReference type="Pfam" id="PF10609">
    <property type="entry name" value="ParA"/>
    <property type="match status" value="1"/>
</dbReference>
<comment type="similarity">
    <text evidence="6">Belongs to the Mrp/NBP35 ATP-binding proteins family.</text>
</comment>
<accession>A0A078B5V5</accession>
<dbReference type="InParanoid" id="A0A078B5V5"/>
<keyword evidence="9" id="KW-1185">Reference proteome</keyword>
<dbReference type="PANTHER" id="PTHR42961:SF2">
    <property type="entry name" value="IRON-SULFUR PROTEIN NUBPL"/>
    <property type="match status" value="1"/>
</dbReference>
<sequence>MFKKLVAKTLQRHTQVIIPFRNNHFGSRMPQPMISSHRLRFFSAQNQNQGKDEIMRVLRELKDEQGKPIEEFKVFHSLEIGPEPGVVNIKLNLTQDYRKAKQLIQDKLKSVDWVTKVNVQMAPQAQTAKPTHQGKKGLQGVKNIIAVSSCKGGVGKSTVAVNLAFSMYKLGLRVGIFDADLYGPSLPTMISPDIAQLYADETDPSLIAPIEFNGVKAMSYGFASQGKSAIMRGPIASNLVSQLIGNTNWGDMDYLVIDFPPGTGDIQITLGQEITIKGAVIVTTPQKLSYVDVVKGIEMFDSLKVPTISVVENMSYYKCTNCETKHKIYGLGYTNQLKTNFGIKNSFEIPIMEEISQMSDQGTPFVLTLPDSLELVQTYNQIARQVVNEVDTLNKGYQAPNVVYDPTKGSIIVNHSGDKVKHVDPYELRIKCKCAGCIDEIDGRQILKIDKVPKDVYPTNIVQKGNYAVAMVWSDGHKSSIYPFERILSSDIAEKKI</sequence>
<evidence type="ECO:0000256" key="5">
    <source>
        <dbReference type="ARBA" id="ARBA00023014"/>
    </source>
</evidence>
<name>A0A078B5V5_STYLE</name>
<dbReference type="GO" id="GO:0140663">
    <property type="term" value="F:ATP-dependent FeS chaperone activity"/>
    <property type="evidence" value="ECO:0007669"/>
    <property type="project" value="InterPro"/>
</dbReference>
<reference evidence="8 9" key="1">
    <citation type="submission" date="2014-06" db="EMBL/GenBank/DDBJ databases">
        <authorList>
            <person name="Swart Estienne"/>
        </authorList>
    </citation>
    <scope>NUCLEOTIDE SEQUENCE [LARGE SCALE GENOMIC DNA]</scope>
    <source>
        <strain evidence="8 9">130c</strain>
    </source>
</reference>
<feature type="domain" description="Gamma-butyrobetaine hydroxylase-like N-terminal" evidence="7">
    <location>
        <begin position="411"/>
        <end position="486"/>
    </location>
</feature>
<gene>
    <name evidence="8" type="primary">Contig1577.g1721</name>
    <name evidence="8" type="ORF">STYLEM_18740</name>
</gene>
<dbReference type="Proteomes" id="UP000039865">
    <property type="component" value="Unassembled WGS sequence"/>
</dbReference>
<organism evidence="8 9">
    <name type="scientific">Stylonychia lemnae</name>
    <name type="common">Ciliate</name>
    <dbReference type="NCBI Taxonomy" id="5949"/>
    <lineage>
        <taxon>Eukaryota</taxon>
        <taxon>Sar</taxon>
        <taxon>Alveolata</taxon>
        <taxon>Ciliophora</taxon>
        <taxon>Intramacronucleata</taxon>
        <taxon>Spirotrichea</taxon>
        <taxon>Stichotrichia</taxon>
        <taxon>Sporadotrichida</taxon>
        <taxon>Oxytrichidae</taxon>
        <taxon>Stylonychinae</taxon>
        <taxon>Stylonychia</taxon>
    </lineage>
</organism>
<dbReference type="OrthoDB" id="1741334at2759"/>
<dbReference type="EMBL" id="CCKQ01017710">
    <property type="protein sequence ID" value="CDW89606.1"/>
    <property type="molecule type" value="Genomic_DNA"/>
</dbReference>
<evidence type="ECO:0000256" key="4">
    <source>
        <dbReference type="ARBA" id="ARBA00023004"/>
    </source>
</evidence>
<dbReference type="InterPro" id="IPR027417">
    <property type="entry name" value="P-loop_NTPase"/>
</dbReference>
<keyword evidence="5" id="KW-0411">Iron-sulfur</keyword>
<dbReference type="InterPro" id="IPR038492">
    <property type="entry name" value="GBBH-like_N_sf"/>
</dbReference>
<dbReference type="GO" id="GO:0046872">
    <property type="term" value="F:metal ion binding"/>
    <property type="evidence" value="ECO:0007669"/>
    <property type="project" value="UniProtKB-KW"/>
</dbReference>
<dbReference type="OMA" id="DEWSGEQ"/>
<dbReference type="FunFam" id="3.40.50.300:FF:001119">
    <property type="entry name" value="Iron-sulfur cluster carrier protein"/>
    <property type="match status" value="1"/>
</dbReference>
<keyword evidence="2" id="KW-0547">Nucleotide-binding</keyword>
<proteinExistence type="inferred from homology"/>
<protein>
    <submittedName>
        <fullName evidence="8">Protein mrp homolog</fullName>
    </submittedName>
</protein>
<dbReference type="GO" id="GO:0051539">
    <property type="term" value="F:4 iron, 4 sulfur cluster binding"/>
    <property type="evidence" value="ECO:0007669"/>
    <property type="project" value="TreeGrafter"/>
</dbReference>
<dbReference type="PROSITE" id="PS01215">
    <property type="entry name" value="MRP"/>
    <property type="match status" value="1"/>
</dbReference>
<dbReference type="AlphaFoldDB" id="A0A078B5V5"/>
<evidence type="ECO:0000313" key="8">
    <source>
        <dbReference type="EMBL" id="CDW89606.1"/>
    </source>
</evidence>
<keyword evidence="1" id="KW-0479">Metal-binding</keyword>
<evidence type="ECO:0000256" key="3">
    <source>
        <dbReference type="ARBA" id="ARBA00022840"/>
    </source>
</evidence>
<dbReference type="Gene3D" id="3.30.2020.30">
    <property type="match status" value="1"/>
</dbReference>
<dbReference type="CDD" id="cd02037">
    <property type="entry name" value="Mrp_NBP35"/>
    <property type="match status" value="1"/>
</dbReference>
<dbReference type="InterPro" id="IPR044304">
    <property type="entry name" value="NUBPL-like"/>
</dbReference>
<evidence type="ECO:0000256" key="6">
    <source>
        <dbReference type="ARBA" id="ARBA00024036"/>
    </source>
</evidence>
<dbReference type="GO" id="GO:0016226">
    <property type="term" value="P:iron-sulfur cluster assembly"/>
    <property type="evidence" value="ECO:0007669"/>
    <property type="project" value="InterPro"/>
</dbReference>
<dbReference type="InterPro" id="IPR019591">
    <property type="entry name" value="Mrp/NBP35_ATP-bd"/>
</dbReference>
<dbReference type="InterPro" id="IPR033756">
    <property type="entry name" value="YlxH/NBP35"/>
</dbReference>
<dbReference type="FunCoup" id="A0A078B5V5">
    <property type="interactions" value="40"/>
</dbReference>
<keyword evidence="3" id="KW-0067">ATP-binding</keyword>
<dbReference type="InterPro" id="IPR000808">
    <property type="entry name" value="Mrp-like_CS"/>
</dbReference>
<evidence type="ECO:0000259" key="7">
    <source>
        <dbReference type="Pfam" id="PF06155"/>
    </source>
</evidence>
<dbReference type="SUPFAM" id="SSF52540">
    <property type="entry name" value="P-loop containing nucleoside triphosphate hydrolases"/>
    <property type="match status" value="1"/>
</dbReference>
<evidence type="ECO:0000256" key="1">
    <source>
        <dbReference type="ARBA" id="ARBA00022723"/>
    </source>
</evidence>
<dbReference type="GO" id="GO:0005524">
    <property type="term" value="F:ATP binding"/>
    <property type="evidence" value="ECO:0007669"/>
    <property type="project" value="UniProtKB-KW"/>
</dbReference>
<dbReference type="HAMAP" id="MF_02040">
    <property type="entry name" value="Mrp_NBP35"/>
    <property type="match status" value="1"/>
</dbReference>
<dbReference type="Gene3D" id="3.40.50.300">
    <property type="entry name" value="P-loop containing nucleotide triphosphate hydrolases"/>
    <property type="match status" value="1"/>
</dbReference>
<dbReference type="PANTHER" id="PTHR42961">
    <property type="entry name" value="IRON-SULFUR PROTEIN NUBPL"/>
    <property type="match status" value="1"/>
</dbReference>
<evidence type="ECO:0000256" key="2">
    <source>
        <dbReference type="ARBA" id="ARBA00022741"/>
    </source>
</evidence>